<reference evidence="1 2" key="1">
    <citation type="journal article" date="2019" name="Sci. Rep.">
        <title>Orb-weaving spider Araneus ventricosus genome elucidates the spidroin gene catalogue.</title>
        <authorList>
            <person name="Kono N."/>
            <person name="Nakamura H."/>
            <person name="Ohtoshi R."/>
            <person name="Moran D.A.P."/>
            <person name="Shinohara A."/>
            <person name="Yoshida Y."/>
            <person name="Fujiwara M."/>
            <person name="Mori M."/>
            <person name="Tomita M."/>
            <person name="Arakawa K."/>
        </authorList>
    </citation>
    <scope>NUCLEOTIDE SEQUENCE [LARGE SCALE GENOMIC DNA]</scope>
</reference>
<keyword evidence="2" id="KW-1185">Reference proteome</keyword>
<dbReference type="EMBL" id="BGPR01000292">
    <property type="protein sequence ID" value="GBM10961.1"/>
    <property type="molecule type" value="Genomic_DNA"/>
</dbReference>
<sequence>MFNRSSLIWAFGAEGPVLLTARRKALCIAWARQHSHWTVDDWKHVAWSDESRFQLYRADGRVRVWRNPHESMNPTYQQRTVQSGGASVMVWGLCSWVKWDT</sequence>
<dbReference type="GO" id="GO:0003676">
    <property type="term" value="F:nucleic acid binding"/>
    <property type="evidence" value="ECO:0007669"/>
    <property type="project" value="InterPro"/>
</dbReference>
<evidence type="ECO:0008006" key="3">
    <source>
        <dbReference type="Google" id="ProtNLM"/>
    </source>
</evidence>
<dbReference type="InterPro" id="IPR036397">
    <property type="entry name" value="RNaseH_sf"/>
</dbReference>
<dbReference type="Gene3D" id="3.30.420.10">
    <property type="entry name" value="Ribonuclease H-like superfamily/Ribonuclease H"/>
    <property type="match status" value="1"/>
</dbReference>
<gene>
    <name evidence="1" type="ORF">AVEN_171442_1</name>
</gene>
<name>A0A4Y2D2P6_ARAVE</name>
<proteinExistence type="predicted"/>
<dbReference type="OrthoDB" id="4843387at2759"/>
<evidence type="ECO:0000313" key="2">
    <source>
        <dbReference type="Proteomes" id="UP000499080"/>
    </source>
</evidence>
<protein>
    <recommendedName>
        <fullName evidence="3">Transposable element Tc1 transposase</fullName>
    </recommendedName>
</protein>
<evidence type="ECO:0000313" key="1">
    <source>
        <dbReference type="EMBL" id="GBM10961.1"/>
    </source>
</evidence>
<dbReference type="Proteomes" id="UP000499080">
    <property type="component" value="Unassembled WGS sequence"/>
</dbReference>
<accession>A0A4Y2D2P6</accession>
<dbReference type="AlphaFoldDB" id="A0A4Y2D2P6"/>
<comment type="caution">
    <text evidence="1">The sequence shown here is derived from an EMBL/GenBank/DDBJ whole genome shotgun (WGS) entry which is preliminary data.</text>
</comment>
<organism evidence="1 2">
    <name type="scientific">Araneus ventricosus</name>
    <name type="common">Orbweaver spider</name>
    <name type="synonym">Epeira ventricosa</name>
    <dbReference type="NCBI Taxonomy" id="182803"/>
    <lineage>
        <taxon>Eukaryota</taxon>
        <taxon>Metazoa</taxon>
        <taxon>Ecdysozoa</taxon>
        <taxon>Arthropoda</taxon>
        <taxon>Chelicerata</taxon>
        <taxon>Arachnida</taxon>
        <taxon>Araneae</taxon>
        <taxon>Araneomorphae</taxon>
        <taxon>Entelegynae</taxon>
        <taxon>Araneoidea</taxon>
        <taxon>Araneidae</taxon>
        <taxon>Araneus</taxon>
    </lineage>
</organism>